<comment type="caution">
    <text evidence="1">The sequence shown here is derived from an EMBL/GenBank/DDBJ whole genome shotgun (WGS) entry which is preliminary data.</text>
</comment>
<name>A0ACC1JIY1_9FUNG</name>
<dbReference type="EMBL" id="JANBUJ010004043">
    <property type="protein sequence ID" value="KAJ2758638.1"/>
    <property type="molecule type" value="Genomic_DNA"/>
</dbReference>
<sequence>PAAAGVSNGEPRVVGCNRLCVPAVQQLWPPALGLPGPLGYRGAGGASFRGDKQPGGAAGHQGDDTGHDRPVSAGLLQVAI</sequence>
<dbReference type="Proteomes" id="UP001140234">
    <property type="component" value="Unassembled WGS sequence"/>
</dbReference>
<evidence type="ECO:0000313" key="1">
    <source>
        <dbReference type="EMBL" id="KAJ2758638.1"/>
    </source>
</evidence>
<evidence type="ECO:0000313" key="2">
    <source>
        <dbReference type="Proteomes" id="UP001140234"/>
    </source>
</evidence>
<keyword evidence="2" id="KW-1185">Reference proteome</keyword>
<accession>A0ACC1JIY1</accession>
<organism evidence="1 2">
    <name type="scientific">Coemansia nantahalensis</name>
    <dbReference type="NCBI Taxonomy" id="2789366"/>
    <lineage>
        <taxon>Eukaryota</taxon>
        <taxon>Fungi</taxon>
        <taxon>Fungi incertae sedis</taxon>
        <taxon>Zoopagomycota</taxon>
        <taxon>Kickxellomycotina</taxon>
        <taxon>Kickxellomycetes</taxon>
        <taxon>Kickxellales</taxon>
        <taxon>Kickxellaceae</taxon>
        <taxon>Coemansia</taxon>
    </lineage>
</organism>
<reference evidence="1" key="1">
    <citation type="submission" date="2022-07" db="EMBL/GenBank/DDBJ databases">
        <title>Phylogenomic reconstructions and comparative analyses of Kickxellomycotina fungi.</title>
        <authorList>
            <person name="Reynolds N.K."/>
            <person name="Stajich J.E."/>
            <person name="Barry K."/>
            <person name="Grigoriev I.V."/>
            <person name="Crous P."/>
            <person name="Smith M.E."/>
        </authorList>
    </citation>
    <scope>NUCLEOTIDE SEQUENCE</scope>
    <source>
        <strain evidence="1">CBS 109366</strain>
    </source>
</reference>
<gene>
    <name evidence="1" type="ORF">IWQ57_006772</name>
</gene>
<protein>
    <submittedName>
        <fullName evidence="1">Uncharacterized protein</fullName>
    </submittedName>
</protein>
<feature type="non-terminal residue" evidence="1">
    <location>
        <position position="1"/>
    </location>
</feature>
<feature type="non-terminal residue" evidence="1">
    <location>
        <position position="80"/>
    </location>
</feature>
<proteinExistence type="predicted"/>